<reference evidence="2" key="1">
    <citation type="submission" date="2016-08" db="EMBL/GenBank/DDBJ databases">
        <authorList>
            <person name="Merda D."/>
            <person name="Briand M."/>
            <person name="Taghouti G."/>
            <person name="Carrere S."/>
            <person name="Gouzy J."/>
            <person name="Portier P."/>
            <person name="Jacques M.-A."/>
            <person name="Fischer-Le Saux M."/>
        </authorList>
    </citation>
    <scope>NUCLEOTIDE SEQUENCE [LARGE SCALE GENOMIC DNA]</scope>
    <source>
        <strain evidence="2">CFBP1817</strain>
    </source>
</reference>
<dbReference type="Proteomes" id="UP000239939">
    <property type="component" value="Unassembled WGS sequence"/>
</dbReference>
<sequence>MSAVVQPEAGVCAQGSAEAADTAGRAHWAKHSGMAEVSAAAGRRARTIATRPQLIRDWKAALNRFTIQFEGRIPPL</sequence>
<proteinExistence type="predicted"/>
<protein>
    <submittedName>
        <fullName evidence="1">Uncharacterized protein</fullName>
    </submittedName>
</protein>
<evidence type="ECO:0000313" key="1">
    <source>
        <dbReference type="EMBL" id="PPU87318.1"/>
    </source>
</evidence>
<keyword evidence="2" id="KW-1185">Reference proteome</keyword>
<accession>A0A2S7EB01</accession>
<name>A0A2S7EB01_9XANT</name>
<dbReference type="EMBL" id="MDEJ01000174">
    <property type="protein sequence ID" value="PPU87318.1"/>
    <property type="molecule type" value="Genomic_DNA"/>
</dbReference>
<evidence type="ECO:0000313" key="2">
    <source>
        <dbReference type="Proteomes" id="UP000239939"/>
    </source>
</evidence>
<organism evidence="1 2">
    <name type="scientific">Xanthomonas populi</name>
    <dbReference type="NCBI Taxonomy" id="53414"/>
    <lineage>
        <taxon>Bacteria</taxon>
        <taxon>Pseudomonadati</taxon>
        <taxon>Pseudomonadota</taxon>
        <taxon>Gammaproteobacteria</taxon>
        <taxon>Lysobacterales</taxon>
        <taxon>Lysobacteraceae</taxon>
        <taxon>Xanthomonas</taxon>
    </lineage>
</organism>
<gene>
    <name evidence="1" type="ORF">XpopCFBP1817_18390</name>
</gene>
<comment type="caution">
    <text evidence="1">The sequence shown here is derived from an EMBL/GenBank/DDBJ whole genome shotgun (WGS) entry which is preliminary data.</text>
</comment>
<dbReference type="AlphaFoldDB" id="A0A2S7EB01"/>